<protein>
    <submittedName>
        <fullName evidence="1">HAD family phosphatase</fullName>
    </submittedName>
</protein>
<dbReference type="NCBIfam" id="TIGR01509">
    <property type="entry name" value="HAD-SF-IA-v3"/>
    <property type="match status" value="1"/>
</dbReference>
<dbReference type="CDD" id="cd02603">
    <property type="entry name" value="HAD_sEH-N_like"/>
    <property type="match status" value="1"/>
</dbReference>
<evidence type="ECO:0000313" key="1">
    <source>
        <dbReference type="EMBL" id="MEN3069429.1"/>
    </source>
</evidence>
<dbReference type="RefSeq" id="WP_345920200.1">
    <property type="nucleotide sequence ID" value="NZ_JBDIVE010000007.1"/>
</dbReference>
<organism evidence="1 2">
    <name type="scientific">Uliginosibacterium sediminicola</name>
    <dbReference type="NCBI Taxonomy" id="2024550"/>
    <lineage>
        <taxon>Bacteria</taxon>
        <taxon>Pseudomonadati</taxon>
        <taxon>Pseudomonadota</taxon>
        <taxon>Betaproteobacteria</taxon>
        <taxon>Rhodocyclales</taxon>
        <taxon>Zoogloeaceae</taxon>
        <taxon>Uliginosibacterium</taxon>
    </lineage>
</organism>
<name>A0ABU9Z0B7_9RHOO</name>
<dbReference type="SUPFAM" id="SSF56784">
    <property type="entry name" value="HAD-like"/>
    <property type="match status" value="1"/>
</dbReference>
<dbReference type="PANTHER" id="PTHR43611:SF3">
    <property type="entry name" value="FLAVIN MONONUCLEOTIDE HYDROLASE 1, CHLOROPLATIC"/>
    <property type="match status" value="1"/>
</dbReference>
<comment type="caution">
    <text evidence="1">The sequence shown here is derived from an EMBL/GenBank/DDBJ whole genome shotgun (WGS) entry which is preliminary data.</text>
</comment>
<keyword evidence="2" id="KW-1185">Reference proteome</keyword>
<sequence length="204" mass="22527">MSSGIDTVVFDLGNVLIPWNIHNVLGDYFDSEEAVSAFLTEIDFAGWHARQDAGYPVAQAVAEHSAKFPHHAHVITAFYARWNETVGPVIEESAQMLASLRAAGLRCYALSNFSAELFAQSKPRYDFWSHFEGIVLSGEEGVNKPDARIYQVLFERHAIDPARAVFIDDSLPNVLASRALGMRAVHFRAPGEARLALRGFGLPV</sequence>
<dbReference type="InterPro" id="IPR023198">
    <property type="entry name" value="PGP-like_dom2"/>
</dbReference>
<dbReference type="SFLD" id="SFLDS00003">
    <property type="entry name" value="Haloacid_Dehalogenase"/>
    <property type="match status" value="1"/>
</dbReference>
<dbReference type="InterPro" id="IPR023214">
    <property type="entry name" value="HAD_sf"/>
</dbReference>
<dbReference type="PANTHER" id="PTHR43611">
    <property type="entry name" value="ALPHA-D-GLUCOSE 1-PHOSPHATE PHOSPHATASE"/>
    <property type="match status" value="1"/>
</dbReference>
<dbReference type="InterPro" id="IPR036412">
    <property type="entry name" value="HAD-like_sf"/>
</dbReference>
<accession>A0ABU9Z0B7</accession>
<dbReference type="SFLD" id="SFLDG01129">
    <property type="entry name" value="C1.5:_HAD__Beta-PGM__Phosphata"/>
    <property type="match status" value="1"/>
</dbReference>
<evidence type="ECO:0000313" key="2">
    <source>
        <dbReference type="Proteomes" id="UP001410394"/>
    </source>
</evidence>
<dbReference type="EMBL" id="JBDIVE010000007">
    <property type="protein sequence ID" value="MEN3069429.1"/>
    <property type="molecule type" value="Genomic_DNA"/>
</dbReference>
<proteinExistence type="predicted"/>
<dbReference type="Gene3D" id="1.10.150.240">
    <property type="entry name" value="Putative phosphatase, domain 2"/>
    <property type="match status" value="1"/>
</dbReference>
<dbReference type="InterPro" id="IPR006439">
    <property type="entry name" value="HAD-SF_hydro_IA"/>
</dbReference>
<reference evidence="1 2" key="1">
    <citation type="journal article" date="2018" name="Int. J. Syst. Evol. Microbiol.">
        <title>Uliginosibacterium sediminicola sp. nov., isolated from freshwater sediment.</title>
        <authorList>
            <person name="Hwang W.M."/>
            <person name="Kim S.M."/>
            <person name="Kang K."/>
            <person name="Ahn T.Y."/>
        </authorList>
    </citation>
    <scope>NUCLEOTIDE SEQUENCE [LARGE SCALE GENOMIC DNA]</scope>
    <source>
        <strain evidence="1 2">M1-21</strain>
    </source>
</reference>
<gene>
    <name evidence="1" type="ORF">ABDB84_13130</name>
</gene>
<dbReference type="Proteomes" id="UP001410394">
    <property type="component" value="Unassembled WGS sequence"/>
</dbReference>
<dbReference type="Pfam" id="PF00702">
    <property type="entry name" value="Hydrolase"/>
    <property type="match status" value="1"/>
</dbReference>
<dbReference type="Gene3D" id="3.40.50.1000">
    <property type="entry name" value="HAD superfamily/HAD-like"/>
    <property type="match status" value="1"/>
</dbReference>